<dbReference type="InterPro" id="IPR028082">
    <property type="entry name" value="Peripla_BP_I"/>
</dbReference>
<keyword evidence="4" id="KW-0472">Membrane</keyword>
<comment type="caution">
    <text evidence="9">The sequence shown here is derived from an EMBL/GenBank/DDBJ whole genome shotgun (WGS) entry which is preliminary data.</text>
</comment>
<dbReference type="AlphaFoldDB" id="A0A8X6XHV4"/>
<keyword evidence="10" id="KW-1185">Reference proteome</keyword>
<evidence type="ECO:0000259" key="8">
    <source>
        <dbReference type="Pfam" id="PF01094"/>
    </source>
</evidence>
<evidence type="ECO:0000256" key="7">
    <source>
        <dbReference type="SAM" id="SignalP"/>
    </source>
</evidence>
<keyword evidence="5 9" id="KW-0675">Receptor</keyword>
<keyword evidence="6" id="KW-0325">Glycoprotein</keyword>
<dbReference type="InterPro" id="IPR000337">
    <property type="entry name" value="GPCR_3"/>
</dbReference>
<feature type="signal peptide" evidence="7">
    <location>
        <begin position="1"/>
        <end position="22"/>
    </location>
</feature>
<dbReference type="EMBL" id="BMAV01009277">
    <property type="protein sequence ID" value="GFY53454.1"/>
    <property type="molecule type" value="Genomic_DNA"/>
</dbReference>
<reference evidence="9" key="1">
    <citation type="submission" date="2020-08" db="EMBL/GenBank/DDBJ databases">
        <title>Multicomponent nature underlies the extraordinary mechanical properties of spider dragline silk.</title>
        <authorList>
            <person name="Kono N."/>
            <person name="Nakamura H."/>
            <person name="Mori M."/>
            <person name="Yoshida Y."/>
            <person name="Ohtoshi R."/>
            <person name="Malay A.D."/>
            <person name="Moran D.A.P."/>
            <person name="Tomita M."/>
            <person name="Numata K."/>
            <person name="Arakawa K."/>
        </authorList>
    </citation>
    <scope>NUCLEOTIDE SEQUENCE</scope>
</reference>
<dbReference type="Proteomes" id="UP000886998">
    <property type="component" value="Unassembled WGS sequence"/>
</dbReference>
<proteinExistence type="predicted"/>
<comment type="subcellular location">
    <subcellularLocation>
        <location evidence="1">Membrane</location>
        <topology evidence="1">Multi-pass membrane protein</topology>
    </subcellularLocation>
</comment>
<dbReference type="PANTHER" id="PTHR24060">
    <property type="entry name" value="METABOTROPIC GLUTAMATE RECEPTOR"/>
    <property type="match status" value="1"/>
</dbReference>
<feature type="chain" id="PRO_5036479978" evidence="7">
    <location>
        <begin position="23"/>
        <end position="164"/>
    </location>
</feature>
<keyword evidence="7" id="KW-0732">Signal</keyword>
<dbReference type="Gene3D" id="3.40.50.2300">
    <property type="match status" value="1"/>
</dbReference>
<keyword evidence="3" id="KW-1133">Transmembrane helix</keyword>
<keyword evidence="2" id="KW-0812">Transmembrane</keyword>
<dbReference type="Pfam" id="PF01094">
    <property type="entry name" value="ANF_receptor"/>
    <property type="match status" value="1"/>
</dbReference>
<evidence type="ECO:0000313" key="10">
    <source>
        <dbReference type="Proteomes" id="UP000886998"/>
    </source>
</evidence>
<evidence type="ECO:0000256" key="1">
    <source>
        <dbReference type="ARBA" id="ARBA00004141"/>
    </source>
</evidence>
<evidence type="ECO:0000256" key="6">
    <source>
        <dbReference type="ARBA" id="ARBA00023180"/>
    </source>
</evidence>
<dbReference type="InterPro" id="IPR001828">
    <property type="entry name" value="ANF_lig-bd_rcpt"/>
</dbReference>
<evidence type="ECO:0000313" key="9">
    <source>
        <dbReference type="EMBL" id="GFY53454.1"/>
    </source>
</evidence>
<evidence type="ECO:0000256" key="5">
    <source>
        <dbReference type="ARBA" id="ARBA00023170"/>
    </source>
</evidence>
<dbReference type="OrthoDB" id="425344at2759"/>
<dbReference type="InterPro" id="IPR050726">
    <property type="entry name" value="mGluR"/>
</dbReference>
<evidence type="ECO:0000256" key="4">
    <source>
        <dbReference type="ARBA" id="ARBA00023136"/>
    </source>
</evidence>
<dbReference type="SUPFAM" id="SSF53822">
    <property type="entry name" value="Periplasmic binding protein-like I"/>
    <property type="match status" value="1"/>
</dbReference>
<accession>A0A8X6XHV4</accession>
<dbReference type="GO" id="GO:0016020">
    <property type="term" value="C:membrane"/>
    <property type="evidence" value="ECO:0007669"/>
    <property type="project" value="UniProtKB-SubCell"/>
</dbReference>
<name>A0A8X6XHV4_9ARAC</name>
<sequence length="164" mass="18499">METNARLRILILIIIIIRSITGFAGQENPNEAQDHSQETGTTEKSVFEYKVKSKDEFKEKLHTYKMRKNLLNKFLCPRKAVDIDGDIILGGLMSIHDADEEQMCGPLPSGSSILELEAILYTIDKVNSDKDFLPGIKLGAYILDDCYQESYSLLQTINFIPGKL</sequence>
<evidence type="ECO:0000256" key="2">
    <source>
        <dbReference type="ARBA" id="ARBA00022692"/>
    </source>
</evidence>
<protein>
    <submittedName>
        <fullName evidence="9">Metabotropic glutamate receptor 2</fullName>
    </submittedName>
</protein>
<dbReference type="PRINTS" id="PR00248">
    <property type="entry name" value="GPCRMGR"/>
</dbReference>
<feature type="domain" description="Receptor ligand binding region" evidence="8">
    <location>
        <begin position="115"/>
        <end position="160"/>
    </location>
</feature>
<gene>
    <name evidence="9" type="primary">GRM2_0</name>
    <name evidence="9" type="ORF">TNIN_265281</name>
</gene>
<evidence type="ECO:0000256" key="3">
    <source>
        <dbReference type="ARBA" id="ARBA00022989"/>
    </source>
</evidence>
<organism evidence="9 10">
    <name type="scientific">Trichonephila inaurata madagascariensis</name>
    <dbReference type="NCBI Taxonomy" id="2747483"/>
    <lineage>
        <taxon>Eukaryota</taxon>
        <taxon>Metazoa</taxon>
        <taxon>Ecdysozoa</taxon>
        <taxon>Arthropoda</taxon>
        <taxon>Chelicerata</taxon>
        <taxon>Arachnida</taxon>
        <taxon>Araneae</taxon>
        <taxon>Araneomorphae</taxon>
        <taxon>Entelegynae</taxon>
        <taxon>Araneoidea</taxon>
        <taxon>Nephilidae</taxon>
        <taxon>Trichonephila</taxon>
        <taxon>Trichonephila inaurata</taxon>
    </lineage>
</organism>
<dbReference type="GO" id="GO:0004930">
    <property type="term" value="F:G protein-coupled receptor activity"/>
    <property type="evidence" value="ECO:0007669"/>
    <property type="project" value="InterPro"/>
</dbReference>